<evidence type="ECO:0000256" key="8">
    <source>
        <dbReference type="ARBA" id="ARBA00022833"/>
    </source>
</evidence>
<dbReference type="Proteomes" id="UP001073227">
    <property type="component" value="Unassembled WGS sequence"/>
</dbReference>
<keyword evidence="15" id="KW-1185">Reference proteome</keyword>
<comment type="catalytic activity">
    <reaction evidence="10 12">
        <text>2'-deoxycytidine + H2O + H(+) = 2'-deoxyuridine + NH4(+)</text>
        <dbReference type="Rhea" id="RHEA:13433"/>
        <dbReference type="ChEBI" id="CHEBI:15377"/>
        <dbReference type="ChEBI" id="CHEBI:15378"/>
        <dbReference type="ChEBI" id="CHEBI:15698"/>
        <dbReference type="ChEBI" id="CHEBI:16450"/>
        <dbReference type="ChEBI" id="CHEBI:28938"/>
        <dbReference type="EC" id="3.5.4.5"/>
    </reaction>
</comment>
<feature type="domain" description="CMP/dCMP-type deaminase" evidence="13">
    <location>
        <begin position="1"/>
        <end position="127"/>
    </location>
</feature>
<dbReference type="Pfam" id="PF00383">
    <property type="entry name" value="dCMP_cyt_deam_1"/>
    <property type="match status" value="1"/>
</dbReference>
<comment type="catalytic activity">
    <reaction evidence="11 12">
        <text>cytidine + H2O + H(+) = uridine + NH4(+)</text>
        <dbReference type="Rhea" id="RHEA:16069"/>
        <dbReference type="ChEBI" id="CHEBI:15377"/>
        <dbReference type="ChEBI" id="CHEBI:15378"/>
        <dbReference type="ChEBI" id="CHEBI:16704"/>
        <dbReference type="ChEBI" id="CHEBI:17562"/>
        <dbReference type="ChEBI" id="CHEBI:28938"/>
        <dbReference type="EC" id="3.5.4.5"/>
    </reaction>
</comment>
<dbReference type="InterPro" id="IPR016192">
    <property type="entry name" value="APOBEC/CMP_deaminase_Zn-bd"/>
</dbReference>
<dbReference type="EC" id="3.5.4.5" evidence="4 12"/>
<keyword evidence="8 12" id="KW-0862">Zinc</keyword>
<evidence type="ECO:0000256" key="10">
    <source>
        <dbReference type="ARBA" id="ARBA00049252"/>
    </source>
</evidence>
<dbReference type="GO" id="GO:0004126">
    <property type="term" value="F:cytidine deaminase activity"/>
    <property type="evidence" value="ECO:0007669"/>
    <property type="project" value="UniProtKB-EC"/>
</dbReference>
<comment type="function">
    <text evidence="2 12">This enzyme scavenges exogenous and endogenous cytidine and 2'-deoxycytidine for UMP synthesis.</text>
</comment>
<comment type="similarity">
    <text evidence="3 12">Belongs to the cytidine and deoxycytidylate deaminase family.</text>
</comment>
<keyword evidence="6 12" id="KW-0479">Metal-binding</keyword>
<name>A0ABT3ZBT8_9HYPH</name>
<dbReference type="PANTHER" id="PTHR11644:SF2">
    <property type="entry name" value="CYTIDINE DEAMINASE"/>
    <property type="match status" value="1"/>
</dbReference>
<dbReference type="InterPro" id="IPR002125">
    <property type="entry name" value="CMP_dCMP_dom"/>
</dbReference>
<comment type="cofactor">
    <cofactor evidence="1 12">
        <name>Zn(2+)</name>
        <dbReference type="ChEBI" id="CHEBI:29105"/>
    </cofactor>
</comment>
<accession>A0ABT3ZBT8</accession>
<evidence type="ECO:0000256" key="2">
    <source>
        <dbReference type="ARBA" id="ARBA00003949"/>
    </source>
</evidence>
<organism evidence="14 15">
    <name type="scientific">Hoeflea algicola</name>
    <dbReference type="NCBI Taxonomy" id="2983763"/>
    <lineage>
        <taxon>Bacteria</taxon>
        <taxon>Pseudomonadati</taxon>
        <taxon>Pseudomonadota</taxon>
        <taxon>Alphaproteobacteria</taxon>
        <taxon>Hyphomicrobiales</taxon>
        <taxon>Rhizobiaceae</taxon>
        <taxon>Hoeflea</taxon>
    </lineage>
</organism>
<evidence type="ECO:0000256" key="7">
    <source>
        <dbReference type="ARBA" id="ARBA00022801"/>
    </source>
</evidence>
<evidence type="ECO:0000259" key="13">
    <source>
        <dbReference type="PROSITE" id="PS51747"/>
    </source>
</evidence>
<dbReference type="PANTHER" id="PTHR11644">
    <property type="entry name" value="CYTIDINE DEAMINASE"/>
    <property type="match status" value="1"/>
</dbReference>
<dbReference type="CDD" id="cd01283">
    <property type="entry name" value="cytidine_deaminase"/>
    <property type="match status" value="1"/>
</dbReference>
<dbReference type="RefSeq" id="WP_267654685.1">
    <property type="nucleotide sequence ID" value="NZ_JAOVZR010000001.1"/>
</dbReference>
<dbReference type="NCBIfam" id="TIGR01354">
    <property type="entry name" value="cyt_deam_tetra"/>
    <property type="match status" value="1"/>
</dbReference>
<evidence type="ECO:0000256" key="9">
    <source>
        <dbReference type="ARBA" id="ARBA00032005"/>
    </source>
</evidence>
<dbReference type="InterPro" id="IPR006262">
    <property type="entry name" value="Cyt_deam_tetra"/>
</dbReference>
<dbReference type="InterPro" id="IPR016193">
    <property type="entry name" value="Cytidine_deaminase-like"/>
</dbReference>
<evidence type="ECO:0000256" key="6">
    <source>
        <dbReference type="ARBA" id="ARBA00022723"/>
    </source>
</evidence>
<evidence type="ECO:0000256" key="3">
    <source>
        <dbReference type="ARBA" id="ARBA00006576"/>
    </source>
</evidence>
<reference evidence="14" key="1">
    <citation type="submission" date="2022-10" db="EMBL/GenBank/DDBJ databases">
        <title>Hoeflea sp. G2-23, isolated from marine algae.</title>
        <authorList>
            <person name="Kristyanto S."/>
            <person name="Kim J.M."/>
            <person name="Jeon C.O."/>
        </authorList>
    </citation>
    <scope>NUCLEOTIDE SEQUENCE</scope>
    <source>
        <strain evidence="14">G2-23</strain>
    </source>
</reference>
<comment type="caution">
    <text evidence="14">The sequence shown here is derived from an EMBL/GenBank/DDBJ whole genome shotgun (WGS) entry which is preliminary data.</text>
</comment>
<evidence type="ECO:0000256" key="5">
    <source>
        <dbReference type="ARBA" id="ARBA00018266"/>
    </source>
</evidence>
<dbReference type="Gene3D" id="3.40.140.10">
    <property type="entry name" value="Cytidine Deaminase, domain 2"/>
    <property type="match status" value="1"/>
</dbReference>
<evidence type="ECO:0000256" key="12">
    <source>
        <dbReference type="RuleBase" id="RU364006"/>
    </source>
</evidence>
<evidence type="ECO:0000256" key="11">
    <source>
        <dbReference type="ARBA" id="ARBA00049558"/>
    </source>
</evidence>
<evidence type="ECO:0000313" key="14">
    <source>
        <dbReference type="EMBL" id="MCY0149183.1"/>
    </source>
</evidence>
<keyword evidence="7 12" id="KW-0378">Hydrolase</keyword>
<proteinExistence type="inferred from homology"/>
<protein>
    <recommendedName>
        <fullName evidence="5 12">Cytidine deaminase</fullName>
        <ecNumber evidence="4 12">3.5.4.5</ecNumber>
    </recommendedName>
    <alternativeName>
        <fullName evidence="9 12">Cytidine aminohydrolase</fullName>
    </alternativeName>
</protein>
<dbReference type="SUPFAM" id="SSF53927">
    <property type="entry name" value="Cytidine deaminase-like"/>
    <property type="match status" value="1"/>
</dbReference>
<dbReference type="EMBL" id="JAOVZR010000001">
    <property type="protein sequence ID" value="MCY0149183.1"/>
    <property type="molecule type" value="Genomic_DNA"/>
</dbReference>
<dbReference type="PROSITE" id="PS51747">
    <property type="entry name" value="CYT_DCMP_DEAMINASES_2"/>
    <property type="match status" value="1"/>
</dbReference>
<sequence>MARDLFEAAREAMAKCHAPYSQFPVGAAIRADDGRIYAGANIEVVSFPEGWCAETTAIGHMVMAGAKHIREVAVFAEKLDLCSPCGGCRQRLAEFSDADTLVHLCDAEGVKKTVRMDELLPFAFATEVIG</sequence>
<gene>
    <name evidence="14" type="ORF">OEG84_16070</name>
</gene>
<dbReference type="InterPro" id="IPR050202">
    <property type="entry name" value="Cyt/Deoxycyt_deaminase"/>
</dbReference>
<evidence type="ECO:0000313" key="15">
    <source>
        <dbReference type="Proteomes" id="UP001073227"/>
    </source>
</evidence>
<evidence type="ECO:0000256" key="4">
    <source>
        <dbReference type="ARBA" id="ARBA00012783"/>
    </source>
</evidence>
<dbReference type="NCBIfam" id="NF004064">
    <property type="entry name" value="PRK05578.1"/>
    <property type="match status" value="1"/>
</dbReference>
<dbReference type="PROSITE" id="PS00903">
    <property type="entry name" value="CYT_DCMP_DEAMINASES_1"/>
    <property type="match status" value="1"/>
</dbReference>
<evidence type="ECO:0000256" key="1">
    <source>
        <dbReference type="ARBA" id="ARBA00001947"/>
    </source>
</evidence>